<sequence>MPGDITVLLQAARDGDPDSLSEAYRRLYRELRRTARALLRGEAGTLTPTVLVHEAYLRLCGGAQPPDLATRKHFFATAAQTMRWIVTDRARRQLTQRHGVDWVRVDLDDTLPQPTPPEQLLALDQALDRLGAIDPAKRELVELRYFAGLEYADLVPLLGRSERTLKRDWAAARAALQMMMQA</sequence>
<dbReference type="GO" id="GO:0016987">
    <property type="term" value="F:sigma factor activity"/>
    <property type="evidence" value="ECO:0007669"/>
    <property type="project" value="UniProtKB-KW"/>
</dbReference>
<organism evidence="6 7">
    <name type="scientific">Rubrivivax albus</name>
    <dbReference type="NCBI Taxonomy" id="2499835"/>
    <lineage>
        <taxon>Bacteria</taxon>
        <taxon>Pseudomonadati</taxon>
        <taxon>Pseudomonadota</taxon>
        <taxon>Betaproteobacteria</taxon>
        <taxon>Burkholderiales</taxon>
        <taxon>Sphaerotilaceae</taxon>
        <taxon>Rubrivivax</taxon>
    </lineage>
</organism>
<proteinExistence type="inferred from homology"/>
<dbReference type="InterPro" id="IPR036388">
    <property type="entry name" value="WH-like_DNA-bd_sf"/>
</dbReference>
<dbReference type="PANTHER" id="PTHR43133:SF39">
    <property type="entry name" value="SIMILAR TO RNA POLYMERASE SIGMA-E FACTOR"/>
    <property type="match status" value="1"/>
</dbReference>
<keyword evidence="3" id="KW-0731">Sigma factor</keyword>
<evidence type="ECO:0000256" key="4">
    <source>
        <dbReference type="ARBA" id="ARBA00023163"/>
    </source>
</evidence>
<evidence type="ECO:0000313" key="7">
    <source>
        <dbReference type="Proteomes" id="UP000288178"/>
    </source>
</evidence>
<dbReference type="Gene3D" id="1.10.10.10">
    <property type="entry name" value="Winged helix-like DNA-binding domain superfamily/Winged helix DNA-binding domain"/>
    <property type="match status" value="1"/>
</dbReference>
<dbReference type="RefSeq" id="WP_128197336.1">
    <property type="nucleotide sequence ID" value="NZ_SACT01000002.1"/>
</dbReference>
<dbReference type="NCBIfam" id="TIGR02999">
    <property type="entry name" value="Sig-70_X6"/>
    <property type="match status" value="1"/>
</dbReference>
<dbReference type="GO" id="GO:0006352">
    <property type="term" value="P:DNA-templated transcription initiation"/>
    <property type="evidence" value="ECO:0007669"/>
    <property type="project" value="InterPro"/>
</dbReference>
<comment type="similarity">
    <text evidence="1">Belongs to the sigma-70 factor family. ECF subfamily.</text>
</comment>
<dbReference type="InterPro" id="IPR039425">
    <property type="entry name" value="RNA_pol_sigma-70-like"/>
</dbReference>
<keyword evidence="7" id="KW-1185">Reference proteome</keyword>
<name>A0A3S2X1Z8_9BURK</name>
<evidence type="ECO:0000256" key="1">
    <source>
        <dbReference type="ARBA" id="ARBA00010641"/>
    </source>
</evidence>
<dbReference type="SUPFAM" id="SSF88659">
    <property type="entry name" value="Sigma3 and sigma4 domains of RNA polymerase sigma factors"/>
    <property type="match status" value="1"/>
</dbReference>
<dbReference type="InterPro" id="IPR013324">
    <property type="entry name" value="RNA_pol_sigma_r3/r4-like"/>
</dbReference>
<dbReference type="InterPro" id="IPR011517">
    <property type="entry name" value="RNA_pol_sigma70_ECF-like"/>
</dbReference>
<evidence type="ECO:0000256" key="2">
    <source>
        <dbReference type="ARBA" id="ARBA00023015"/>
    </source>
</evidence>
<dbReference type="Pfam" id="PF07638">
    <property type="entry name" value="Sigma70_ECF"/>
    <property type="match status" value="1"/>
</dbReference>
<dbReference type="SUPFAM" id="SSF88946">
    <property type="entry name" value="Sigma2 domain of RNA polymerase sigma factors"/>
    <property type="match status" value="1"/>
</dbReference>
<dbReference type="EMBL" id="SACT01000002">
    <property type="protein sequence ID" value="RVT52249.1"/>
    <property type="molecule type" value="Genomic_DNA"/>
</dbReference>
<evidence type="ECO:0000313" key="6">
    <source>
        <dbReference type="EMBL" id="RVT52249.1"/>
    </source>
</evidence>
<comment type="caution">
    <text evidence="6">The sequence shown here is derived from an EMBL/GenBank/DDBJ whole genome shotgun (WGS) entry which is preliminary data.</text>
</comment>
<dbReference type="Proteomes" id="UP000288178">
    <property type="component" value="Unassembled WGS sequence"/>
</dbReference>
<keyword evidence="4" id="KW-0804">Transcription</keyword>
<dbReference type="InterPro" id="IPR053812">
    <property type="entry name" value="HTH_Sigma70_ECF-like"/>
</dbReference>
<dbReference type="AlphaFoldDB" id="A0A3S2X1Z8"/>
<evidence type="ECO:0000256" key="3">
    <source>
        <dbReference type="ARBA" id="ARBA00023082"/>
    </source>
</evidence>
<reference evidence="6 7" key="1">
    <citation type="submission" date="2019-01" db="EMBL/GenBank/DDBJ databases">
        <authorList>
            <person name="Chen W.-M."/>
        </authorList>
    </citation>
    <scope>NUCLEOTIDE SEQUENCE [LARGE SCALE GENOMIC DNA]</scope>
    <source>
        <strain evidence="6 7">ICH-3</strain>
    </source>
</reference>
<protein>
    <submittedName>
        <fullName evidence="6">RNA polymerase subunit sigma</fullName>
    </submittedName>
</protein>
<dbReference type="PANTHER" id="PTHR43133">
    <property type="entry name" value="RNA POLYMERASE ECF-TYPE SIGMA FACTO"/>
    <property type="match status" value="1"/>
</dbReference>
<feature type="domain" description="RNA polymerase sigma-70 ECF-like HTH" evidence="5">
    <location>
        <begin position="3"/>
        <end position="180"/>
    </location>
</feature>
<keyword evidence="2" id="KW-0805">Transcription regulation</keyword>
<gene>
    <name evidence="6" type="ORF">ENE75_07270</name>
</gene>
<evidence type="ECO:0000259" key="5">
    <source>
        <dbReference type="Pfam" id="PF07638"/>
    </source>
</evidence>
<dbReference type="InterPro" id="IPR013325">
    <property type="entry name" value="RNA_pol_sigma_r2"/>
</dbReference>
<accession>A0A3S2X1Z8</accession>
<dbReference type="OrthoDB" id="278371at2"/>